<proteinExistence type="predicted"/>
<dbReference type="EMBL" id="JAWDGP010004902">
    <property type="protein sequence ID" value="KAK3761377.1"/>
    <property type="molecule type" value="Genomic_DNA"/>
</dbReference>
<evidence type="ECO:0000256" key="1">
    <source>
        <dbReference type="SAM" id="MobiDB-lite"/>
    </source>
</evidence>
<dbReference type="Proteomes" id="UP001283361">
    <property type="component" value="Unassembled WGS sequence"/>
</dbReference>
<dbReference type="AlphaFoldDB" id="A0AAE0Z255"/>
<gene>
    <name evidence="2" type="ORF">RRG08_024244</name>
</gene>
<keyword evidence="3" id="KW-1185">Reference proteome</keyword>
<feature type="compositionally biased region" description="Polar residues" evidence="1">
    <location>
        <begin position="28"/>
        <end position="45"/>
    </location>
</feature>
<reference evidence="2" key="1">
    <citation type="journal article" date="2023" name="G3 (Bethesda)">
        <title>A reference genome for the long-term kleptoplast-retaining sea slug Elysia crispata morphotype clarki.</title>
        <authorList>
            <person name="Eastman K.E."/>
            <person name="Pendleton A.L."/>
            <person name="Shaikh M.A."/>
            <person name="Suttiyut T."/>
            <person name="Ogas R."/>
            <person name="Tomko P."/>
            <person name="Gavelis G."/>
            <person name="Widhalm J.R."/>
            <person name="Wisecaver J.H."/>
        </authorList>
    </citation>
    <scope>NUCLEOTIDE SEQUENCE</scope>
    <source>
        <strain evidence="2">ECLA1</strain>
    </source>
</reference>
<organism evidence="2 3">
    <name type="scientific">Elysia crispata</name>
    <name type="common">lettuce slug</name>
    <dbReference type="NCBI Taxonomy" id="231223"/>
    <lineage>
        <taxon>Eukaryota</taxon>
        <taxon>Metazoa</taxon>
        <taxon>Spiralia</taxon>
        <taxon>Lophotrochozoa</taxon>
        <taxon>Mollusca</taxon>
        <taxon>Gastropoda</taxon>
        <taxon>Heterobranchia</taxon>
        <taxon>Euthyneura</taxon>
        <taxon>Panpulmonata</taxon>
        <taxon>Sacoglossa</taxon>
        <taxon>Placobranchoidea</taxon>
        <taxon>Plakobranchidae</taxon>
        <taxon>Elysia</taxon>
    </lineage>
</organism>
<accession>A0AAE0Z255</accession>
<protein>
    <submittedName>
        <fullName evidence="2">Uncharacterized protein</fullName>
    </submittedName>
</protein>
<feature type="region of interest" description="Disordered" evidence="1">
    <location>
        <begin position="21"/>
        <end position="57"/>
    </location>
</feature>
<comment type="caution">
    <text evidence="2">The sequence shown here is derived from an EMBL/GenBank/DDBJ whole genome shotgun (WGS) entry which is preliminary data.</text>
</comment>
<name>A0AAE0Z255_9GAST</name>
<feature type="compositionally biased region" description="Basic and acidic residues" evidence="1">
    <location>
        <begin position="46"/>
        <end position="57"/>
    </location>
</feature>
<evidence type="ECO:0000313" key="2">
    <source>
        <dbReference type="EMBL" id="KAK3761377.1"/>
    </source>
</evidence>
<sequence>MPHLVESSTLRGSEQLNSFRRDTEFDSPYSSSTTPHLVESSNFRGSEQHKSFGRDTGFDSLYNLFDVMYDAVTSIRA</sequence>
<evidence type="ECO:0000313" key="3">
    <source>
        <dbReference type="Proteomes" id="UP001283361"/>
    </source>
</evidence>